<protein>
    <submittedName>
        <fullName evidence="4">Uncharacterized protein</fullName>
    </submittedName>
</protein>
<proteinExistence type="predicted"/>
<dbReference type="GO" id="GO:0050043">
    <property type="term" value="F:lactate racemase activity"/>
    <property type="evidence" value="ECO:0007669"/>
    <property type="project" value="InterPro"/>
</dbReference>
<feature type="compositionally biased region" description="Basic and acidic residues" evidence="1">
    <location>
        <begin position="430"/>
        <end position="439"/>
    </location>
</feature>
<feature type="region of interest" description="Disordered" evidence="1">
    <location>
        <begin position="418"/>
        <end position="439"/>
    </location>
</feature>
<dbReference type="InterPro" id="IPR043166">
    <property type="entry name" value="LarA-like_C"/>
</dbReference>
<feature type="domain" description="Lactate racemase C-terminal" evidence="3">
    <location>
        <begin position="273"/>
        <end position="410"/>
    </location>
</feature>
<dbReference type="Pfam" id="PF09861">
    <property type="entry name" value="Lar_N"/>
    <property type="match status" value="1"/>
</dbReference>
<name>A0A2G9YBC0_9BACT</name>
<dbReference type="Pfam" id="PF21113">
    <property type="entry name" value="LarA_C"/>
    <property type="match status" value="1"/>
</dbReference>
<dbReference type="Gene3D" id="3.90.226.30">
    <property type="match status" value="1"/>
</dbReference>
<feature type="compositionally biased region" description="Low complexity" evidence="1">
    <location>
        <begin position="418"/>
        <end position="428"/>
    </location>
</feature>
<dbReference type="AlphaFoldDB" id="A0A2G9YBC0"/>
<evidence type="ECO:0000313" key="4">
    <source>
        <dbReference type="EMBL" id="PIP15841.1"/>
    </source>
</evidence>
<feature type="domain" description="LarA-like N-terminal" evidence="2">
    <location>
        <begin position="8"/>
        <end position="207"/>
    </location>
</feature>
<dbReference type="NCBIfam" id="NF033504">
    <property type="entry name" value="Ni_dep_LarA"/>
    <property type="match status" value="1"/>
</dbReference>
<comment type="caution">
    <text evidence="4">The sequence shown here is derived from an EMBL/GenBank/DDBJ whole genome shotgun (WGS) entry which is preliminary data.</text>
</comment>
<evidence type="ECO:0000259" key="3">
    <source>
        <dbReference type="Pfam" id="PF21113"/>
    </source>
</evidence>
<dbReference type="InterPro" id="IPR048068">
    <property type="entry name" value="LarA-like"/>
</dbReference>
<dbReference type="InterPro" id="IPR047926">
    <property type="entry name" value="Ni_dep_LarA"/>
</dbReference>
<reference evidence="4 5" key="1">
    <citation type="submission" date="2017-09" db="EMBL/GenBank/DDBJ databases">
        <title>Depth-based differentiation of microbial function through sediment-hosted aquifers and enrichment of novel symbionts in the deep terrestrial subsurface.</title>
        <authorList>
            <person name="Probst A.J."/>
            <person name="Ladd B."/>
            <person name="Jarett J.K."/>
            <person name="Geller-Mcgrath D.E."/>
            <person name="Sieber C.M."/>
            <person name="Emerson J.B."/>
            <person name="Anantharaman K."/>
            <person name="Thomas B.C."/>
            <person name="Malmstrom R."/>
            <person name="Stieglmeier M."/>
            <person name="Klingl A."/>
            <person name="Woyke T."/>
            <person name="Ryan C.M."/>
            <person name="Banfield J.F."/>
        </authorList>
    </citation>
    <scope>NUCLEOTIDE SEQUENCE [LARGE SCALE GENOMIC DNA]</scope>
    <source>
        <strain evidence="4">CG23_combo_of_CG06-09_8_20_14_all_48_7</strain>
    </source>
</reference>
<evidence type="ECO:0000259" key="2">
    <source>
        <dbReference type="Pfam" id="PF09861"/>
    </source>
</evidence>
<dbReference type="InterPro" id="IPR018657">
    <property type="entry name" value="LarA-like_N"/>
</dbReference>
<organism evidence="4 5">
    <name type="scientific">bacterium (Candidatus Ratteibacteria) CG23_combo_of_CG06-09_8_20_14_all_48_7</name>
    <dbReference type="NCBI Taxonomy" id="2014292"/>
    <lineage>
        <taxon>Bacteria</taxon>
        <taxon>Candidatus Ratteibacteria</taxon>
    </lineage>
</organism>
<dbReference type="InterPro" id="IPR048520">
    <property type="entry name" value="LarA_C"/>
</dbReference>
<sequence length="439" mass="49091">MKVRFPHHKKEVTLELPERLVEKVYRSKPAKPLTDREIKKGFASPIASPLLRKIAAGKKNAVIVVSDITRYIPYQAFLPILLEELIEGGIKPKQISFLIATGCHRPASQTEVEQILGKEIAKKFRILNHNAFEKSDLAYLGKTRKKTPVFVNKLYLKADLRVLTGLIEPHLIAGFSGGRKSICPGISGYETIKITHSPEFLESKNARNGNLRHNPFHSEITEVAERAGVDFIVNLVLNREKKAVGFFCGNYKKAFLEGCRLCQKITIDSYSRKHDLVITASGGYPLDLTFYQTSKGMVTAGEVVKKGGKVLVISGMEEGLGSQDFESLIKIFPGPEEFLKKFSKPENFTLDQWQIEGLLKVTEKATVYLYSKNRVPPLVERLGLKIVPDITAFLKGLIRKKLSIGLIPEGPFVLPQTSSKSTLTSTLSPQRERVRVRGH</sequence>
<evidence type="ECO:0000256" key="1">
    <source>
        <dbReference type="SAM" id="MobiDB-lite"/>
    </source>
</evidence>
<dbReference type="EMBL" id="PCRF01000239">
    <property type="protein sequence ID" value="PIP15841.1"/>
    <property type="molecule type" value="Genomic_DNA"/>
</dbReference>
<evidence type="ECO:0000313" key="5">
    <source>
        <dbReference type="Proteomes" id="UP000230392"/>
    </source>
</evidence>
<dbReference type="PANTHER" id="PTHR33171:SF17">
    <property type="entry name" value="LARA-LIKE N-TERMINAL DOMAIN-CONTAINING PROTEIN"/>
    <property type="match status" value="1"/>
</dbReference>
<dbReference type="PANTHER" id="PTHR33171">
    <property type="entry name" value="LAR_N DOMAIN-CONTAINING PROTEIN"/>
    <property type="match status" value="1"/>
</dbReference>
<accession>A0A2G9YBC0</accession>
<gene>
    <name evidence="4" type="ORF">COX46_04885</name>
</gene>
<dbReference type="Gene3D" id="3.40.50.11440">
    <property type="match status" value="1"/>
</dbReference>
<dbReference type="Proteomes" id="UP000230392">
    <property type="component" value="Unassembled WGS sequence"/>
</dbReference>